<accession>X0YRV0</accession>
<gene>
    <name evidence="1" type="ORF">S01H1_82634</name>
</gene>
<proteinExistence type="predicted"/>
<sequence length="101" mass="11542">RVLFNNLEDKRFACLVTIDKDQIKVEGVRKEDKNSLSRKKLFYWGYWEFPKLDIMMGAGAWKSGKWIRKMSSGKVKGASQIAMVGQVLALARPPAPPEEKK</sequence>
<feature type="non-terminal residue" evidence="1">
    <location>
        <position position="1"/>
    </location>
</feature>
<dbReference type="EMBL" id="BARS01056043">
    <property type="protein sequence ID" value="GAG51113.1"/>
    <property type="molecule type" value="Genomic_DNA"/>
</dbReference>
<organism evidence="1">
    <name type="scientific">marine sediment metagenome</name>
    <dbReference type="NCBI Taxonomy" id="412755"/>
    <lineage>
        <taxon>unclassified sequences</taxon>
        <taxon>metagenomes</taxon>
        <taxon>ecological metagenomes</taxon>
    </lineage>
</organism>
<comment type="caution">
    <text evidence="1">The sequence shown here is derived from an EMBL/GenBank/DDBJ whole genome shotgun (WGS) entry which is preliminary data.</text>
</comment>
<evidence type="ECO:0000313" key="1">
    <source>
        <dbReference type="EMBL" id="GAG51113.1"/>
    </source>
</evidence>
<dbReference type="AlphaFoldDB" id="X0YRV0"/>
<reference evidence="1" key="1">
    <citation type="journal article" date="2014" name="Front. Microbiol.">
        <title>High frequency of phylogenetically diverse reductive dehalogenase-homologous genes in deep subseafloor sedimentary metagenomes.</title>
        <authorList>
            <person name="Kawai M."/>
            <person name="Futagami T."/>
            <person name="Toyoda A."/>
            <person name="Takaki Y."/>
            <person name="Nishi S."/>
            <person name="Hori S."/>
            <person name="Arai W."/>
            <person name="Tsubouchi T."/>
            <person name="Morono Y."/>
            <person name="Uchiyama I."/>
            <person name="Ito T."/>
            <person name="Fujiyama A."/>
            <person name="Inagaki F."/>
            <person name="Takami H."/>
        </authorList>
    </citation>
    <scope>NUCLEOTIDE SEQUENCE</scope>
    <source>
        <strain evidence="1">Expedition CK06-06</strain>
    </source>
</reference>
<name>X0YRV0_9ZZZZ</name>
<protein>
    <submittedName>
        <fullName evidence="1">Uncharacterized protein</fullName>
    </submittedName>
</protein>